<proteinExistence type="predicted"/>
<keyword evidence="1" id="KW-0472">Membrane</keyword>
<feature type="transmembrane region" description="Helical" evidence="1">
    <location>
        <begin position="82"/>
        <end position="102"/>
    </location>
</feature>
<sequence>MRRVAATVVFAMLGFVSLWLWMGVDEGICARFPQLCIRYGCKEIGECPMSFWDEFIFFSVVFGPAIAFGIAAAVFSKLRPSWHSWLLLLFGLVTVHWVVMLVDRLV</sequence>
<gene>
    <name evidence="2" type="ORF">HHL24_10685</name>
</gene>
<protein>
    <submittedName>
        <fullName evidence="2">Uncharacterized protein</fullName>
    </submittedName>
</protein>
<feature type="transmembrane region" description="Helical" evidence="1">
    <location>
        <begin position="7"/>
        <end position="24"/>
    </location>
</feature>
<organism evidence="2 3">
    <name type="scientific">Paraburkholderia polaris</name>
    <dbReference type="NCBI Taxonomy" id="2728848"/>
    <lineage>
        <taxon>Bacteria</taxon>
        <taxon>Pseudomonadati</taxon>
        <taxon>Pseudomonadota</taxon>
        <taxon>Betaproteobacteria</taxon>
        <taxon>Burkholderiales</taxon>
        <taxon>Burkholderiaceae</taxon>
        <taxon>Paraburkholderia</taxon>
    </lineage>
</organism>
<reference evidence="2 3" key="1">
    <citation type="submission" date="2020-04" db="EMBL/GenBank/DDBJ databases">
        <title>Paraburkholderia sp. RP-4-7 isolated from soil.</title>
        <authorList>
            <person name="Dahal R.H."/>
        </authorList>
    </citation>
    <scope>NUCLEOTIDE SEQUENCE [LARGE SCALE GENOMIC DNA]</scope>
    <source>
        <strain evidence="2 3">RP-4-7</strain>
    </source>
</reference>
<keyword evidence="3" id="KW-1185">Reference proteome</keyword>
<dbReference type="Proteomes" id="UP000544134">
    <property type="component" value="Unassembled WGS sequence"/>
</dbReference>
<name>A0A848I7K8_9BURK</name>
<comment type="caution">
    <text evidence="2">The sequence shown here is derived from an EMBL/GenBank/DDBJ whole genome shotgun (WGS) entry which is preliminary data.</text>
</comment>
<dbReference type="EMBL" id="JABBGJ010000009">
    <property type="protein sequence ID" value="NML98417.1"/>
    <property type="molecule type" value="Genomic_DNA"/>
</dbReference>
<keyword evidence="1" id="KW-0812">Transmembrane</keyword>
<feature type="transmembrane region" description="Helical" evidence="1">
    <location>
        <begin position="55"/>
        <end position="75"/>
    </location>
</feature>
<dbReference type="AlphaFoldDB" id="A0A848I7K8"/>
<keyword evidence="1" id="KW-1133">Transmembrane helix</keyword>
<accession>A0A848I7K8</accession>
<evidence type="ECO:0000313" key="3">
    <source>
        <dbReference type="Proteomes" id="UP000544134"/>
    </source>
</evidence>
<evidence type="ECO:0000313" key="2">
    <source>
        <dbReference type="EMBL" id="NML98417.1"/>
    </source>
</evidence>
<evidence type="ECO:0000256" key="1">
    <source>
        <dbReference type="SAM" id="Phobius"/>
    </source>
</evidence>